<reference evidence="1" key="1">
    <citation type="submission" date="2021-06" db="EMBL/GenBank/DDBJ databases">
        <authorList>
            <person name="Kallberg Y."/>
            <person name="Tangrot J."/>
            <person name="Rosling A."/>
        </authorList>
    </citation>
    <scope>NUCLEOTIDE SEQUENCE</scope>
    <source>
        <strain evidence="1">28 12/20/2015</strain>
    </source>
</reference>
<sequence>KFHGITRDTDGNLGMIMKYAANGNLRDYLKHHGTSLSWYQRVLLAKQISIGLSFIHREKIYHRGNILVDENGGPMITDFGLSRVSDRDKRASMSEKTFGLVSYTAPERLKNSKYSFDDRCDIYSLGVIFWEISACRKPFNGQNDSNLALKIMLNERETFSPDTPEKYVDLVKSCWHDDPSKRPTMAIIKQSLNEILVNLSKENTNLVMEQVINEVEVDVPSSDMSIPSSDYNTVPTYDSQVHYKHETAEIDGSLYLSALEEIDL</sequence>
<name>A0ACA9Q7W4_9GLOM</name>
<dbReference type="EMBL" id="CAJVPW010037448">
    <property type="protein sequence ID" value="CAG8739975.1"/>
    <property type="molecule type" value="Genomic_DNA"/>
</dbReference>
<feature type="non-terminal residue" evidence="1">
    <location>
        <position position="1"/>
    </location>
</feature>
<evidence type="ECO:0000313" key="2">
    <source>
        <dbReference type="Proteomes" id="UP000789366"/>
    </source>
</evidence>
<evidence type="ECO:0000313" key="1">
    <source>
        <dbReference type="EMBL" id="CAG8739975.1"/>
    </source>
</evidence>
<comment type="caution">
    <text evidence="1">The sequence shown here is derived from an EMBL/GenBank/DDBJ whole genome shotgun (WGS) entry which is preliminary data.</text>
</comment>
<proteinExistence type="predicted"/>
<dbReference type="Proteomes" id="UP000789366">
    <property type="component" value="Unassembled WGS sequence"/>
</dbReference>
<organism evidence="1 2">
    <name type="scientific">Cetraspora pellucida</name>
    <dbReference type="NCBI Taxonomy" id="1433469"/>
    <lineage>
        <taxon>Eukaryota</taxon>
        <taxon>Fungi</taxon>
        <taxon>Fungi incertae sedis</taxon>
        <taxon>Mucoromycota</taxon>
        <taxon>Glomeromycotina</taxon>
        <taxon>Glomeromycetes</taxon>
        <taxon>Diversisporales</taxon>
        <taxon>Gigasporaceae</taxon>
        <taxon>Cetraspora</taxon>
    </lineage>
</organism>
<keyword evidence="2" id="KW-1185">Reference proteome</keyword>
<gene>
    <name evidence="1" type="ORF">SPELUC_LOCUS13721</name>
</gene>
<accession>A0ACA9Q7W4</accession>
<protein>
    <submittedName>
        <fullName evidence="1">5000_t:CDS:1</fullName>
    </submittedName>
</protein>